<protein>
    <submittedName>
        <fullName evidence="1">17292_t:CDS:1</fullName>
    </submittedName>
</protein>
<comment type="caution">
    <text evidence="1">The sequence shown here is derived from an EMBL/GenBank/DDBJ whole genome shotgun (WGS) entry which is preliminary data.</text>
</comment>
<evidence type="ECO:0000313" key="1">
    <source>
        <dbReference type="EMBL" id="CAG8636734.1"/>
    </source>
</evidence>
<dbReference type="EMBL" id="CAJVPT010018759">
    <property type="protein sequence ID" value="CAG8636734.1"/>
    <property type="molecule type" value="Genomic_DNA"/>
</dbReference>
<feature type="non-terminal residue" evidence="1">
    <location>
        <position position="220"/>
    </location>
</feature>
<gene>
    <name evidence="1" type="ORF">ACOLOM_LOCUS7815</name>
</gene>
<accession>A0ACA9N6Q1</accession>
<sequence>MAETLQAVAISKTHTPYLYSVFLRALLASKMETSRPPSPNPAVNNGPVLSANDASTAMGAGGLNGLMYPSAESPTRNSFGNHHQHSQNGSVSDMFGLEMYKSLGENYGDGSAFVNPFDMSSAGAGFGVDQMQHSSAAFDAAMGGMDSGAPMSLDSLLSSGFWDSMLVPGFSNTLEGMSGGFIYGPGGSGYISRWHSPSGSRRQTPRNENKSLPSGMTPLE</sequence>
<dbReference type="Proteomes" id="UP000789525">
    <property type="component" value="Unassembled WGS sequence"/>
</dbReference>
<organism evidence="1 2">
    <name type="scientific">Acaulospora colombiana</name>
    <dbReference type="NCBI Taxonomy" id="27376"/>
    <lineage>
        <taxon>Eukaryota</taxon>
        <taxon>Fungi</taxon>
        <taxon>Fungi incertae sedis</taxon>
        <taxon>Mucoromycota</taxon>
        <taxon>Glomeromycotina</taxon>
        <taxon>Glomeromycetes</taxon>
        <taxon>Diversisporales</taxon>
        <taxon>Acaulosporaceae</taxon>
        <taxon>Acaulospora</taxon>
    </lineage>
</organism>
<name>A0ACA9N6Q1_9GLOM</name>
<reference evidence="1" key="1">
    <citation type="submission" date="2021-06" db="EMBL/GenBank/DDBJ databases">
        <authorList>
            <person name="Kallberg Y."/>
            <person name="Tangrot J."/>
            <person name="Rosling A."/>
        </authorList>
    </citation>
    <scope>NUCLEOTIDE SEQUENCE</scope>
    <source>
        <strain evidence="1">CL356</strain>
    </source>
</reference>
<keyword evidence="2" id="KW-1185">Reference proteome</keyword>
<evidence type="ECO:0000313" key="2">
    <source>
        <dbReference type="Proteomes" id="UP000789525"/>
    </source>
</evidence>
<proteinExistence type="predicted"/>